<accession>A0A923HV33</accession>
<dbReference type="Proteomes" id="UP000616595">
    <property type="component" value="Unassembled WGS sequence"/>
</dbReference>
<evidence type="ECO:0000313" key="1">
    <source>
        <dbReference type="EMBL" id="MBC3887712.1"/>
    </source>
</evidence>
<dbReference type="RefSeq" id="WP_148566697.1">
    <property type="nucleotide sequence ID" value="NZ_RXYA01000005.1"/>
</dbReference>
<reference evidence="1" key="1">
    <citation type="submission" date="2019-10" db="EMBL/GenBank/DDBJ databases">
        <authorList>
            <person name="Ross D.E."/>
            <person name="Gulliver D."/>
        </authorList>
    </citation>
    <scope>NUCLEOTIDE SEQUENCE</scope>
    <source>
        <strain evidence="1">DER-2019</strain>
    </source>
</reference>
<name>A0A923HV33_9FIRM</name>
<dbReference type="AlphaFoldDB" id="A0A923HV33"/>
<organism evidence="1 2">
    <name type="scientific">Acetobacterium paludosum</name>
    <dbReference type="NCBI Taxonomy" id="52693"/>
    <lineage>
        <taxon>Bacteria</taxon>
        <taxon>Bacillati</taxon>
        <taxon>Bacillota</taxon>
        <taxon>Clostridia</taxon>
        <taxon>Eubacteriales</taxon>
        <taxon>Eubacteriaceae</taxon>
        <taxon>Acetobacterium</taxon>
    </lineage>
</organism>
<reference evidence="1" key="2">
    <citation type="submission" date="2020-10" db="EMBL/GenBank/DDBJ databases">
        <title>Comparative genomics of the Acetobacterium genus.</title>
        <authorList>
            <person name="Marshall C."/>
            <person name="May H."/>
            <person name="Norman S."/>
        </authorList>
    </citation>
    <scope>NUCLEOTIDE SEQUENCE</scope>
    <source>
        <strain evidence="1">DER-2019</strain>
    </source>
</reference>
<dbReference type="EMBL" id="WJBD01000004">
    <property type="protein sequence ID" value="MBC3887712.1"/>
    <property type="molecule type" value="Genomic_DNA"/>
</dbReference>
<keyword evidence="2" id="KW-1185">Reference proteome</keyword>
<protein>
    <submittedName>
        <fullName evidence="1">Uncharacterized protein</fullName>
    </submittedName>
</protein>
<proteinExistence type="predicted"/>
<gene>
    <name evidence="1" type="ORF">GH810_05255</name>
</gene>
<evidence type="ECO:0000313" key="2">
    <source>
        <dbReference type="Proteomes" id="UP000616595"/>
    </source>
</evidence>
<sequence length="85" mass="9380">MSSEKIGCKEVNINFPDEQTDLLTQFVGVFLDLQEKAMNSEISTKSVDLRGIIASLKMIRRGLKSVNAISMGIIGKLSASMKKKF</sequence>
<comment type="caution">
    <text evidence="1">The sequence shown here is derived from an EMBL/GenBank/DDBJ whole genome shotgun (WGS) entry which is preliminary data.</text>
</comment>